<evidence type="ECO:0000256" key="1">
    <source>
        <dbReference type="SAM" id="MobiDB-lite"/>
    </source>
</evidence>
<protein>
    <submittedName>
        <fullName evidence="2">Uncharacterized protein</fullName>
    </submittedName>
</protein>
<gene>
    <name evidence="2" type="ORF">BN14_02405</name>
</gene>
<dbReference type="EMBL" id="CAOJ01003279">
    <property type="protein sequence ID" value="CCO28410.1"/>
    <property type="molecule type" value="Genomic_DNA"/>
</dbReference>
<evidence type="ECO:0000313" key="2">
    <source>
        <dbReference type="EMBL" id="CCO28410.1"/>
    </source>
</evidence>
<dbReference type="HOGENOM" id="CLU_1166527_0_0_1"/>
<feature type="region of interest" description="Disordered" evidence="1">
    <location>
        <begin position="117"/>
        <end position="238"/>
    </location>
</feature>
<evidence type="ECO:0000313" key="3">
    <source>
        <dbReference type="Proteomes" id="UP000012065"/>
    </source>
</evidence>
<name>M5BPR9_THACB</name>
<feature type="compositionally biased region" description="Polar residues" evidence="1">
    <location>
        <begin position="150"/>
        <end position="159"/>
    </location>
</feature>
<feature type="compositionally biased region" description="Acidic residues" evidence="1">
    <location>
        <begin position="190"/>
        <end position="205"/>
    </location>
</feature>
<dbReference type="Proteomes" id="UP000012065">
    <property type="component" value="Unassembled WGS sequence"/>
</dbReference>
<proteinExistence type="predicted"/>
<organism evidence="2 3">
    <name type="scientific">Thanatephorus cucumeris (strain AG1-IB / isolate 7/3/14)</name>
    <name type="common">Lettuce bottom rot fungus</name>
    <name type="synonym">Rhizoctonia solani</name>
    <dbReference type="NCBI Taxonomy" id="1108050"/>
    <lineage>
        <taxon>Eukaryota</taxon>
        <taxon>Fungi</taxon>
        <taxon>Dikarya</taxon>
        <taxon>Basidiomycota</taxon>
        <taxon>Agaricomycotina</taxon>
        <taxon>Agaricomycetes</taxon>
        <taxon>Cantharellales</taxon>
        <taxon>Ceratobasidiaceae</taxon>
        <taxon>Rhizoctonia</taxon>
        <taxon>Rhizoctonia solani AG-1</taxon>
    </lineage>
</organism>
<reference evidence="2 3" key="1">
    <citation type="journal article" date="2013" name="J. Biotechnol.">
        <title>Establishment and interpretation of the genome sequence of the phytopathogenic fungus Rhizoctonia solani AG1-IB isolate 7/3/14.</title>
        <authorList>
            <person name="Wibberg D.W."/>
            <person name="Jelonek L.J."/>
            <person name="Rupp O.R."/>
            <person name="Hennig M.H."/>
            <person name="Eikmeyer F.E."/>
            <person name="Goesmann A.G."/>
            <person name="Hartmann A.H."/>
            <person name="Borriss R.B."/>
            <person name="Grosch R.G."/>
            <person name="Puehler A.P."/>
            <person name="Schlueter A.S."/>
        </authorList>
    </citation>
    <scope>NUCLEOTIDE SEQUENCE [LARGE SCALE GENOMIC DNA]</scope>
    <source>
        <strain evidence="3">AG1-IB / isolate 7/3/14</strain>
    </source>
</reference>
<dbReference type="AlphaFoldDB" id="M5BPR9"/>
<sequence length="238" mass="25799">MLFPALPSKEIFAAQLAGPIAQALVKHVLRPSIPRSGSLHDIPDFLRVTEQAAKVEDKLFSMGFRSGEVREWAQAAPSHYERLRREDLVQHARSAVLEHDGTAVVVTRIIARKEENTKYNQDQTGDDPWAFEEPAPAVESSVPIIATPAPKSQPQSATDATEHLEATPVPPSSTGYAAGEPPKPTSPSPEDTEEDGWGFDDEELDTAQPEKAPEDAPGPHSARGDTSEDEPDAERASI</sequence>
<accession>M5BPR9</accession>
<comment type="caution">
    <text evidence="2">The sequence shown here is derived from an EMBL/GenBank/DDBJ whole genome shotgun (WGS) entry which is preliminary data.</text>
</comment>